<accession>Q6ILU0</accession>
<dbReference type="EMBL" id="BK001926">
    <property type="protein sequence ID" value="DAA02772.1"/>
    <property type="molecule type" value="Genomic_DNA"/>
</dbReference>
<proteinExistence type="predicted"/>
<protein>
    <submittedName>
        <fullName evidence="1">HDC08340</fullName>
    </submittedName>
</protein>
<evidence type="ECO:0000313" key="1">
    <source>
        <dbReference type="EMBL" id="DAA02772.1"/>
    </source>
</evidence>
<gene>
    <name evidence="1" type="ORF">HDC08340</name>
</gene>
<reference evidence="1" key="1">
    <citation type="journal article" date="2003" name="Genome Biol.">
        <title>An integrated gene annotation and transcriptional profiling approach towards the full gene content of the Drosophila genome.</title>
        <authorList>
            <person name="Hild M."/>
            <person name="Beckmann B."/>
            <person name="Haas S.A."/>
            <person name="Koch B."/>
            <person name="Solovyev V."/>
            <person name="Busold C."/>
            <person name="Fellenberg K."/>
            <person name="Boutros M."/>
            <person name="Vingron M."/>
            <person name="Sauer F."/>
            <person name="Hoheisel J.D."/>
            <person name="Paro R."/>
        </authorList>
    </citation>
    <scope>NUCLEOTIDE SEQUENCE</scope>
</reference>
<sequence length="170" mass="19444">MYNNRLQSKQCDECQQQQQHKQQQHLRQQQQWPHSAIVQTNCCCTLLLFYECECQSLLVFFYAFFLPLPVFCASLDGPRESRSPGVLESWCPGVLEVLLPSHPNQFAFYYRCSHLVLARNGGGGAVRTLPNTIYDFEHCTNGNSFFGDEEAINPTYGQDQSQRLEPVNGT</sequence>
<name>Q6ILU0_DROME</name>
<organism evidence="1">
    <name type="scientific">Drosophila melanogaster</name>
    <name type="common">Fruit fly</name>
    <dbReference type="NCBI Taxonomy" id="7227"/>
    <lineage>
        <taxon>Eukaryota</taxon>
        <taxon>Metazoa</taxon>
        <taxon>Ecdysozoa</taxon>
        <taxon>Arthropoda</taxon>
        <taxon>Hexapoda</taxon>
        <taxon>Insecta</taxon>
        <taxon>Pterygota</taxon>
        <taxon>Neoptera</taxon>
        <taxon>Endopterygota</taxon>
        <taxon>Diptera</taxon>
        <taxon>Brachycera</taxon>
        <taxon>Muscomorpha</taxon>
        <taxon>Ephydroidea</taxon>
        <taxon>Drosophilidae</taxon>
        <taxon>Drosophila</taxon>
        <taxon>Sophophora</taxon>
    </lineage>
</organism>
<dbReference type="AlphaFoldDB" id="Q6ILU0"/>